<dbReference type="AlphaFoldDB" id="A0A151WGC6"/>
<gene>
    <name evidence="1" type="ORF">ALC60_14104</name>
</gene>
<sequence length="96" mass="10999">ARKNSPVLRSSEYVERSTYTIAKRQQILGTIPILKHYIIQKYASRSLLCKLTKQGFTINLIWTPSHKGIVGNDRADQGWAHIIHEICYIVHGIIQV</sequence>
<evidence type="ECO:0000313" key="1">
    <source>
        <dbReference type="EMBL" id="KYQ46889.1"/>
    </source>
</evidence>
<dbReference type="Gene3D" id="3.30.420.10">
    <property type="entry name" value="Ribonuclease H-like superfamily/Ribonuclease H"/>
    <property type="match status" value="1"/>
</dbReference>
<accession>A0A151WGC6</accession>
<dbReference type="GO" id="GO:0003676">
    <property type="term" value="F:nucleic acid binding"/>
    <property type="evidence" value="ECO:0007669"/>
    <property type="project" value="InterPro"/>
</dbReference>
<feature type="non-terminal residue" evidence="1">
    <location>
        <position position="1"/>
    </location>
</feature>
<dbReference type="InterPro" id="IPR036397">
    <property type="entry name" value="RNaseH_sf"/>
</dbReference>
<dbReference type="SUPFAM" id="SSF53098">
    <property type="entry name" value="Ribonuclease H-like"/>
    <property type="match status" value="1"/>
</dbReference>
<reference evidence="1 2" key="1">
    <citation type="submission" date="2015-09" db="EMBL/GenBank/DDBJ databases">
        <title>Trachymyrmex zeteki WGS genome.</title>
        <authorList>
            <person name="Nygaard S."/>
            <person name="Hu H."/>
            <person name="Boomsma J."/>
            <person name="Zhang G."/>
        </authorList>
    </citation>
    <scope>NUCLEOTIDE SEQUENCE [LARGE SCALE GENOMIC DNA]</scope>
    <source>
        <strain evidence="1">Tzet28-1</strain>
        <tissue evidence="1">Whole body</tissue>
    </source>
</reference>
<keyword evidence="2" id="KW-1185">Reference proteome</keyword>
<organism evidence="1 2">
    <name type="scientific">Mycetomoellerius zeteki</name>
    <dbReference type="NCBI Taxonomy" id="64791"/>
    <lineage>
        <taxon>Eukaryota</taxon>
        <taxon>Metazoa</taxon>
        <taxon>Ecdysozoa</taxon>
        <taxon>Arthropoda</taxon>
        <taxon>Hexapoda</taxon>
        <taxon>Insecta</taxon>
        <taxon>Pterygota</taxon>
        <taxon>Neoptera</taxon>
        <taxon>Endopterygota</taxon>
        <taxon>Hymenoptera</taxon>
        <taxon>Apocrita</taxon>
        <taxon>Aculeata</taxon>
        <taxon>Formicoidea</taxon>
        <taxon>Formicidae</taxon>
        <taxon>Myrmicinae</taxon>
        <taxon>Mycetomoellerius</taxon>
    </lineage>
</organism>
<protein>
    <recommendedName>
        <fullName evidence="3">RNase H type-1 domain-containing protein</fullName>
    </recommendedName>
</protein>
<evidence type="ECO:0000313" key="2">
    <source>
        <dbReference type="Proteomes" id="UP000075809"/>
    </source>
</evidence>
<dbReference type="EMBL" id="KQ983178">
    <property type="protein sequence ID" value="KYQ46889.1"/>
    <property type="molecule type" value="Genomic_DNA"/>
</dbReference>
<evidence type="ECO:0008006" key="3">
    <source>
        <dbReference type="Google" id="ProtNLM"/>
    </source>
</evidence>
<proteinExistence type="predicted"/>
<dbReference type="InterPro" id="IPR012337">
    <property type="entry name" value="RNaseH-like_sf"/>
</dbReference>
<dbReference type="Proteomes" id="UP000075809">
    <property type="component" value="Unassembled WGS sequence"/>
</dbReference>
<name>A0A151WGC6_9HYME</name>